<gene>
    <name evidence="8" type="ORF">C7446_1774</name>
</gene>
<dbReference type="GO" id="GO:0046872">
    <property type="term" value="F:metal ion binding"/>
    <property type="evidence" value="ECO:0007669"/>
    <property type="project" value="UniProtKB-KW"/>
</dbReference>
<evidence type="ECO:0000256" key="1">
    <source>
        <dbReference type="ARBA" id="ARBA00022475"/>
    </source>
</evidence>
<dbReference type="SUPFAM" id="SSF56300">
    <property type="entry name" value="Metallo-dependent phosphatases"/>
    <property type="match status" value="1"/>
</dbReference>
<sequence length="286" mass="32648">MANASDVRILFVSDIHLGTPDAQASLLRSLLRQTRPERVYLVGDVFDLIAMKHRAVLDSAQQALVRHILRMARTGCEVIYIPGNHDAAFRTFCGQSFHNVRIERDVVHETRDGRRLLISHGDEFDGHFDGPRWKLVIGEMLLKSMRRINRWTVRLRRRLGRPYWSLSSAAKRRSGNVRDFAAAFRSSALSRAEREQVDGYVGGHIHIPGFELRDGRYYCNDGDWVEHCTALAEGADGRLRLIDWHGNTLIDDPRPPSGPREHTEAESWLGESESEEEAEVADSRER</sequence>
<dbReference type="Gene3D" id="3.60.21.10">
    <property type="match status" value="1"/>
</dbReference>
<dbReference type="InterPro" id="IPR004843">
    <property type="entry name" value="Calcineurin-like_PHP"/>
</dbReference>
<feature type="region of interest" description="Disordered" evidence="6">
    <location>
        <begin position="250"/>
        <end position="286"/>
    </location>
</feature>
<organism evidence="8 9">
    <name type="scientific">Kushneria sinocarnis</name>
    <dbReference type="NCBI Taxonomy" id="595502"/>
    <lineage>
        <taxon>Bacteria</taxon>
        <taxon>Pseudomonadati</taxon>
        <taxon>Pseudomonadota</taxon>
        <taxon>Gammaproteobacteria</taxon>
        <taxon>Oceanospirillales</taxon>
        <taxon>Halomonadaceae</taxon>
        <taxon>Kushneria</taxon>
    </lineage>
</organism>
<keyword evidence="3" id="KW-0479">Metal-binding</keyword>
<keyword evidence="2" id="KW-0997">Cell inner membrane</keyword>
<dbReference type="RefSeq" id="WP_121172740.1">
    <property type="nucleotide sequence ID" value="NZ_RBIN01000005.1"/>
</dbReference>
<dbReference type="GO" id="GO:0009245">
    <property type="term" value="P:lipid A biosynthetic process"/>
    <property type="evidence" value="ECO:0007669"/>
    <property type="project" value="TreeGrafter"/>
</dbReference>
<evidence type="ECO:0000256" key="2">
    <source>
        <dbReference type="ARBA" id="ARBA00022519"/>
    </source>
</evidence>
<accession>A0A420WVY2</accession>
<evidence type="ECO:0000256" key="3">
    <source>
        <dbReference type="ARBA" id="ARBA00022723"/>
    </source>
</evidence>
<evidence type="ECO:0000313" key="9">
    <source>
        <dbReference type="Proteomes" id="UP000281975"/>
    </source>
</evidence>
<evidence type="ECO:0000256" key="6">
    <source>
        <dbReference type="SAM" id="MobiDB-lite"/>
    </source>
</evidence>
<keyword evidence="9" id="KW-1185">Reference proteome</keyword>
<feature type="domain" description="Calcineurin-like phosphoesterase" evidence="7">
    <location>
        <begin position="8"/>
        <end position="208"/>
    </location>
</feature>
<keyword evidence="4" id="KW-0472">Membrane</keyword>
<evidence type="ECO:0000259" key="7">
    <source>
        <dbReference type="Pfam" id="PF00149"/>
    </source>
</evidence>
<evidence type="ECO:0000256" key="4">
    <source>
        <dbReference type="ARBA" id="ARBA00023136"/>
    </source>
</evidence>
<dbReference type="InterPro" id="IPR043461">
    <property type="entry name" value="LpxH-like"/>
</dbReference>
<dbReference type="GO" id="GO:0008758">
    <property type="term" value="F:UDP-2,3-diacylglucosamine hydrolase activity"/>
    <property type="evidence" value="ECO:0007669"/>
    <property type="project" value="TreeGrafter"/>
</dbReference>
<dbReference type="AlphaFoldDB" id="A0A420WVY2"/>
<evidence type="ECO:0000313" key="8">
    <source>
        <dbReference type="EMBL" id="RKR03253.1"/>
    </source>
</evidence>
<reference evidence="8 9" key="1">
    <citation type="submission" date="2018-10" db="EMBL/GenBank/DDBJ databases">
        <title>Genomic Encyclopedia of Type Strains, Phase IV (KMG-IV): sequencing the most valuable type-strain genomes for metagenomic binning, comparative biology and taxonomic classification.</title>
        <authorList>
            <person name="Goeker M."/>
        </authorList>
    </citation>
    <scope>NUCLEOTIDE SEQUENCE [LARGE SCALE GENOMIC DNA]</scope>
    <source>
        <strain evidence="8 9">DSM 23229</strain>
    </source>
</reference>
<dbReference type="PANTHER" id="PTHR34990:SF2">
    <property type="entry name" value="BLL8164 PROTEIN"/>
    <property type="match status" value="1"/>
</dbReference>
<dbReference type="OrthoDB" id="9802481at2"/>
<keyword evidence="5" id="KW-0464">Manganese</keyword>
<dbReference type="EMBL" id="RBIN01000005">
    <property type="protein sequence ID" value="RKR03253.1"/>
    <property type="molecule type" value="Genomic_DNA"/>
</dbReference>
<dbReference type="InterPro" id="IPR029052">
    <property type="entry name" value="Metallo-depent_PP-like"/>
</dbReference>
<dbReference type="Proteomes" id="UP000281975">
    <property type="component" value="Unassembled WGS sequence"/>
</dbReference>
<keyword evidence="1" id="KW-1003">Cell membrane</keyword>
<dbReference type="Pfam" id="PF00149">
    <property type="entry name" value="Metallophos"/>
    <property type="match status" value="1"/>
</dbReference>
<feature type="compositionally biased region" description="Basic and acidic residues" evidence="6">
    <location>
        <begin position="251"/>
        <end position="265"/>
    </location>
</feature>
<protein>
    <submittedName>
        <fullName evidence="8">UDP-2,3-diacylglucosamine pyrophosphatase LpxH</fullName>
    </submittedName>
</protein>
<evidence type="ECO:0000256" key="5">
    <source>
        <dbReference type="ARBA" id="ARBA00023211"/>
    </source>
</evidence>
<dbReference type="PANTHER" id="PTHR34990">
    <property type="entry name" value="UDP-2,3-DIACYLGLUCOSAMINE HYDROLASE-RELATED"/>
    <property type="match status" value="1"/>
</dbReference>
<dbReference type="CDD" id="cd07398">
    <property type="entry name" value="MPP_YbbF-LpxH"/>
    <property type="match status" value="1"/>
</dbReference>
<dbReference type="GO" id="GO:0016020">
    <property type="term" value="C:membrane"/>
    <property type="evidence" value="ECO:0007669"/>
    <property type="project" value="GOC"/>
</dbReference>
<name>A0A420WVY2_9GAMM</name>
<proteinExistence type="predicted"/>
<comment type="caution">
    <text evidence="8">The sequence shown here is derived from an EMBL/GenBank/DDBJ whole genome shotgun (WGS) entry which is preliminary data.</text>
</comment>